<evidence type="ECO:0000313" key="1">
    <source>
        <dbReference type="EMBL" id="GGD73744.1"/>
    </source>
</evidence>
<sequence length="56" mass="6786">MVMDSSPLRAFTVSNSMLNQVRNYIKNQEEHHRKMNFEEEMLFFEKQIFSPNHINP</sequence>
<reference evidence="1" key="2">
    <citation type="submission" date="2020-09" db="EMBL/GenBank/DDBJ databases">
        <authorList>
            <person name="Sun Q."/>
            <person name="Zhou Y."/>
        </authorList>
    </citation>
    <scope>NUCLEOTIDE SEQUENCE</scope>
    <source>
        <strain evidence="1">CGMCC 1.15958</strain>
    </source>
</reference>
<name>A0A917DWA0_9BACT</name>
<evidence type="ECO:0008006" key="3">
    <source>
        <dbReference type="Google" id="ProtNLM"/>
    </source>
</evidence>
<dbReference type="AlphaFoldDB" id="A0A917DWA0"/>
<organism evidence="1 2">
    <name type="scientific">Emticicia aquatilis</name>
    <dbReference type="NCBI Taxonomy" id="1537369"/>
    <lineage>
        <taxon>Bacteria</taxon>
        <taxon>Pseudomonadati</taxon>
        <taxon>Bacteroidota</taxon>
        <taxon>Cytophagia</taxon>
        <taxon>Cytophagales</taxon>
        <taxon>Leadbetterellaceae</taxon>
        <taxon>Emticicia</taxon>
    </lineage>
</organism>
<comment type="caution">
    <text evidence="1">The sequence shown here is derived from an EMBL/GenBank/DDBJ whole genome shotgun (WGS) entry which is preliminary data.</text>
</comment>
<proteinExistence type="predicted"/>
<dbReference type="EMBL" id="BMKK01000010">
    <property type="protein sequence ID" value="GGD73744.1"/>
    <property type="molecule type" value="Genomic_DNA"/>
</dbReference>
<protein>
    <recommendedName>
        <fullName evidence="3">Transposase</fullName>
    </recommendedName>
</protein>
<reference evidence="1" key="1">
    <citation type="journal article" date="2014" name="Int. J. Syst. Evol. Microbiol.">
        <title>Complete genome sequence of Corynebacterium casei LMG S-19264T (=DSM 44701T), isolated from a smear-ripened cheese.</title>
        <authorList>
            <consortium name="US DOE Joint Genome Institute (JGI-PGF)"/>
            <person name="Walter F."/>
            <person name="Albersmeier A."/>
            <person name="Kalinowski J."/>
            <person name="Ruckert C."/>
        </authorList>
    </citation>
    <scope>NUCLEOTIDE SEQUENCE</scope>
    <source>
        <strain evidence="1">CGMCC 1.15958</strain>
    </source>
</reference>
<evidence type="ECO:0000313" key="2">
    <source>
        <dbReference type="Proteomes" id="UP000609064"/>
    </source>
</evidence>
<dbReference type="Proteomes" id="UP000609064">
    <property type="component" value="Unassembled WGS sequence"/>
</dbReference>
<accession>A0A917DWA0</accession>
<gene>
    <name evidence="1" type="ORF">GCM10011514_42320</name>
</gene>
<keyword evidence="2" id="KW-1185">Reference proteome</keyword>